<dbReference type="RefSeq" id="WP_130607659.1">
    <property type="nucleotide sequence ID" value="NZ_AP019368.1"/>
</dbReference>
<organism evidence="1 2">
    <name type="scientific">Fluviispira sanaruensis</name>
    <dbReference type="NCBI Taxonomy" id="2493639"/>
    <lineage>
        <taxon>Bacteria</taxon>
        <taxon>Pseudomonadati</taxon>
        <taxon>Bdellovibrionota</taxon>
        <taxon>Oligoflexia</taxon>
        <taxon>Silvanigrellales</taxon>
        <taxon>Silvanigrellaceae</taxon>
        <taxon>Fluviispira</taxon>
    </lineage>
</organism>
<name>A0A4P2VJW4_FLUSA</name>
<evidence type="ECO:0000313" key="1">
    <source>
        <dbReference type="EMBL" id="BBH52838.1"/>
    </source>
</evidence>
<protein>
    <recommendedName>
        <fullName evidence="3">Outer membrane protein beta-barrel domain-containing protein</fullName>
    </recommendedName>
</protein>
<evidence type="ECO:0000313" key="2">
    <source>
        <dbReference type="Proteomes" id="UP000291236"/>
    </source>
</evidence>
<reference evidence="1 2" key="1">
    <citation type="submission" date="2018-12" db="EMBL/GenBank/DDBJ databases">
        <title>Rubrispira sanarue gen. nov., sp., nov., a member of the order Silvanigrellales, isolated from a brackish lake in Hamamatsu Japan.</title>
        <authorList>
            <person name="Maejima Y."/>
            <person name="Iino T."/>
            <person name="Muraguchi Y."/>
            <person name="Fukuda K."/>
            <person name="Nojiri H."/>
            <person name="Ohkuma M."/>
            <person name="Moriuchi R."/>
            <person name="Dohra H."/>
            <person name="Kimbara K."/>
            <person name="Shintani M."/>
        </authorList>
    </citation>
    <scope>NUCLEOTIDE SEQUENCE [LARGE SCALE GENOMIC DNA]</scope>
    <source>
        <strain evidence="1 2">RF1110005</strain>
    </source>
</reference>
<accession>A0A4P2VJW4</accession>
<gene>
    <name evidence="1" type="ORF">JCM31447_12810</name>
</gene>
<proteinExistence type="predicted"/>
<dbReference type="Proteomes" id="UP000291236">
    <property type="component" value="Chromosome"/>
</dbReference>
<keyword evidence="2" id="KW-1185">Reference proteome</keyword>
<sequence length="165" mass="18596">MKKKLFLCFIISLFHSKIYSQYVGNDVAPNIGISINILGPIFGIYSLGISTFLSSQVQIGLTGSYYSTRNSEPQAEGSLIEYRMTYYFSGIQKNGITLALSGGFESIEIKQESDQWKKYEDPIGGVIPGYNWLIGKNLHLLAGLYFGYQFGSFQIKPEISFIYFF</sequence>
<dbReference type="AlphaFoldDB" id="A0A4P2VJW4"/>
<dbReference type="EMBL" id="AP019368">
    <property type="protein sequence ID" value="BBH52838.1"/>
    <property type="molecule type" value="Genomic_DNA"/>
</dbReference>
<dbReference type="OrthoDB" id="5295759at2"/>
<dbReference type="KEGG" id="sbf:JCM31447_12810"/>
<evidence type="ECO:0008006" key="3">
    <source>
        <dbReference type="Google" id="ProtNLM"/>
    </source>
</evidence>